<evidence type="ECO:0000313" key="2">
    <source>
        <dbReference type="Proteomes" id="UP000230750"/>
    </source>
</evidence>
<accession>A0A2G8KUK5</accession>
<evidence type="ECO:0000313" key="1">
    <source>
        <dbReference type="EMBL" id="PIK51684.1"/>
    </source>
</evidence>
<keyword evidence="2" id="KW-1185">Reference proteome</keyword>
<dbReference type="EMBL" id="MRZV01000361">
    <property type="protein sequence ID" value="PIK51684.1"/>
    <property type="molecule type" value="Genomic_DNA"/>
</dbReference>
<gene>
    <name evidence="1" type="ORF">BSL78_11446</name>
</gene>
<dbReference type="AlphaFoldDB" id="A0A2G8KUK5"/>
<dbReference type="Proteomes" id="UP000230750">
    <property type="component" value="Unassembled WGS sequence"/>
</dbReference>
<comment type="caution">
    <text evidence="1">The sequence shown here is derived from an EMBL/GenBank/DDBJ whole genome shotgun (WGS) entry which is preliminary data.</text>
</comment>
<dbReference type="PANTHER" id="PTHR33332">
    <property type="entry name" value="REVERSE TRANSCRIPTASE DOMAIN-CONTAINING PROTEIN"/>
    <property type="match status" value="1"/>
</dbReference>
<proteinExistence type="predicted"/>
<organism evidence="1 2">
    <name type="scientific">Stichopus japonicus</name>
    <name type="common">Sea cucumber</name>
    <dbReference type="NCBI Taxonomy" id="307972"/>
    <lineage>
        <taxon>Eukaryota</taxon>
        <taxon>Metazoa</taxon>
        <taxon>Echinodermata</taxon>
        <taxon>Eleutherozoa</taxon>
        <taxon>Echinozoa</taxon>
        <taxon>Holothuroidea</taxon>
        <taxon>Aspidochirotacea</taxon>
        <taxon>Aspidochirotida</taxon>
        <taxon>Stichopodidae</taxon>
        <taxon>Apostichopus</taxon>
    </lineage>
</organism>
<sequence length="266" mass="30797">MDVQTDEMDETNELQPFLSWHQSSMGSSSNQSEDDSPSLTDILSGYKIKLAKELIWETPLDEIEQHNQLTGCRGSISCFDVTYTKRTEVEPLELNNELTKYYVCSECRKEWFKRKSGNQKPDRVTPLEEIEKHTKLTDCEGSTSCFDVTYTKRNGGDPLELKNEPTKYYVCSECTKEWFNCKWEDCETHLQTHNVCDEFQATLYRPHHSTETAILRVNNDILQQLDLGHHVVLIMLDLSAAFDTVDHVILVNRLQFRYGLNGKVLQ</sequence>
<name>A0A2G8KUK5_STIJA</name>
<evidence type="ECO:0008006" key="3">
    <source>
        <dbReference type="Google" id="ProtNLM"/>
    </source>
</evidence>
<protein>
    <recommendedName>
        <fullName evidence="3">Reverse transcriptase domain-containing protein</fullName>
    </recommendedName>
</protein>
<reference evidence="1 2" key="1">
    <citation type="journal article" date="2017" name="PLoS Biol.">
        <title>The sea cucumber genome provides insights into morphological evolution and visceral regeneration.</title>
        <authorList>
            <person name="Zhang X."/>
            <person name="Sun L."/>
            <person name="Yuan J."/>
            <person name="Sun Y."/>
            <person name="Gao Y."/>
            <person name="Zhang L."/>
            <person name="Li S."/>
            <person name="Dai H."/>
            <person name="Hamel J.F."/>
            <person name="Liu C."/>
            <person name="Yu Y."/>
            <person name="Liu S."/>
            <person name="Lin W."/>
            <person name="Guo K."/>
            <person name="Jin S."/>
            <person name="Xu P."/>
            <person name="Storey K.B."/>
            <person name="Huan P."/>
            <person name="Zhang T."/>
            <person name="Zhou Y."/>
            <person name="Zhang J."/>
            <person name="Lin C."/>
            <person name="Li X."/>
            <person name="Xing L."/>
            <person name="Huo D."/>
            <person name="Sun M."/>
            <person name="Wang L."/>
            <person name="Mercier A."/>
            <person name="Li F."/>
            <person name="Yang H."/>
            <person name="Xiang J."/>
        </authorList>
    </citation>
    <scope>NUCLEOTIDE SEQUENCE [LARGE SCALE GENOMIC DNA]</scope>
    <source>
        <strain evidence="1">Shaxun</strain>
        <tissue evidence="1">Muscle</tissue>
    </source>
</reference>
<dbReference type="STRING" id="307972.A0A2G8KUK5"/>
<dbReference type="OrthoDB" id="8039161at2759"/>